<dbReference type="InterPro" id="IPR050469">
    <property type="entry name" value="Diguanylate_Cyclase"/>
</dbReference>
<dbReference type="Gene3D" id="3.30.70.270">
    <property type="match status" value="1"/>
</dbReference>
<dbReference type="Proteomes" id="UP000182692">
    <property type="component" value="Unassembled WGS sequence"/>
</dbReference>
<comment type="catalytic activity">
    <reaction evidence="3">
        <text>2 GTP = 3',3'-c-di-GMP + 2 diphosphate</text>
        <dbReference type="Rhea" id="RHEA:24898"/>
        <dbReference type="ChEBI" id="CHEBI:33019"/>
        <dbReference type="ChEBI" id="CHEBI:37565"/>
        <dbReference type="ChEBI" id="CHEBI:58805"/>
        <dbReference type="EC" id="2.7.7.65"/>
    </reaction>
</comment>
<dbReference type="CDD" id="cd06225">
    <property type="entry name" value="HAMP"/>
    <property type="match status" value="1"/>
</dbReference>
<dbReference type="AlphaFoldDB" id="A0A1I5MDG4"/>
<dbReference type="PROSITE" id="PS50887">
    <property type="entry name" value="GGDEF"/>
    <property type="match status" value="1"/>
</dbReference>
<evidence type="ECO:0000259" key="6">
    <source>
        <dbReference type="PROSITE" id="PS50887"/>
    </source>
</evidence>
<dbReference type="PANTHER" id="PTHR45138">
    <property type="entry name" value="REGULATORY COMPONENTS OF SENSORY TRANSDUCTION SYSTEM"/>
    <property type="match status" value="1"/>
</dbReference>
<evidence type="ECO:0000256" key="5">
    <source>
        <dbReference type="SAM" id="Phobius"/>
    </source>
</evidence>
<feature type="transmembrane region" description="Helical" evidence="5">
    <location>
        <begin position="12"/>
        <end position="29"/>
    </location>
</feature>
<dbReference type="CDD" id="cd01949">
    <property type="entry name" value="GGDEF"/>
    <property type="match status" value="1"/>
</dbReference>
<organism evidence="7 8">
    <name type="scientific">Enterovibrio norvegicus DSM 15893</name>
    <dbReference type="NCBI Taxonomy" id="1121869"/>
    <lineage>
        <taxon>Bacteria</taxon>
        <taxon>Pseudomonadati</taxon>
        <taxon>Pseudomonadota</taxon>
        <taxon>Gammaproteobacteria</taxon>
        <taxon>Vibrionales</taxon>
        <taxon>Vibrionaceae</taxon>
        <taxon>Enterovibrio</taxon>
    </lineage>
</organism>
<keyword evidence="5" id="KW-0472">Membrane</keyword>
<dbReference type="NCBIfam" id="TIGR00254">
    <property type="entry name" value="GGDEF"/>
    <property type="match status" value="1"/>
</dbReference>
<evidence type="ECO:0000313" key="7">
    <source>
        <dbReference type="EMBL" id="SFP07573.1"/>
    </source>
</evidence>
<dbReference type="GeneID" id="35872122"/>
<keyword evidence="5" id="KW-1133">Transmembrane helix</keyword>
<dbReference type="GO" id="GO:0043709">
    <property type="term" value="P:cell adhesion involved in single-species biofilm formation"/>
    <property type="evidence" value="ECO:0007669"/>
    <property type="project" value="TreeGrafter"/>
</dbReference>
<feature type="compositionally biased region" description="Basic and acidic residues" evidence="4">
    <location>
        <begin position="484"/>
        <end position="494"/>
    </location>
</feature>
<reference evidence="7 8" key="1">
    <citation type="submission" date="2016-10" db="EMBL/GenBank/DDBJ databases">
        <authorList>
            <person name="de Groot N.N."/>
        </authorList>
    </citation>
    <scope>NUCLEOTIDE SEQUENCE [LARGE SCALE GENOMIC DNA]</scope>
    <source>
        <strain evidence="7 8">DSM 15893</strain>
    </source>
</reference>
<dbReference type="Gene3D" id="6.10.340.10">
    <property type="match status" value="1"/>
</dbReference>
<dbReference type="SMART" id="SM00267">
    <property type="entry name" value="GGDEF"/>
    <property type="match status" value="1"/>
</dbReference>
<gene>
    <name evidence="7" type="ORF">SAMN03084138_01278</name>
</gene>
<dbReference type="PANTHER" id="PTHR45138:SF9">
    <property type="entry name" value="DIGUANYLATE CYCLASE DGCM-RELATED"/>
    <property type="match status" value="1"/>
</dbReference>
<dbReference type="GO" id="GO:1902201">
    <property type="term" value="P:negative regulation of bacterial-type flagellum-dependent cell motility"/>
    <property type="evidence" value="ECO:0007669"/>
    <property type="project" value="TreeGrafter"/>
</dbReference>
<dbReference type="InterPro" id="IPR029787">
    <property type="entry name" value="Nucleotide_cyclase"/>
</dbReference>
<dbReference type="GO" id="GO:0052621">
    <property type="term" value="F:diguanylate cyclase activity"/>
    <property type="evidence" value="ECO:0007669"/>
    <property type="project" value="UniProtKB-EC"/>
</dbReference>
<dbReference type="EMBL" id="FOWR01000007">
    <property type="protein sequence ID" value="SFP07573.1"/>
    <property type="molecule type" value="Genomic_DNA"/>
</dbReference>
<feature type="region of interest" description="Disordered" evidence="4">
    <location>
        <begin position="475"/>
        <end position="494"/>
    </location>
</feature>
<dbReference type="FunFam" id="3.30.70.270:FF:000001">
    <property type="entry name" value="Diguanylate cyclase domain protein"/>
    <property type="match status" value="1"/>
</dbReference>
<feature type="domain" description="GGDEF" evidence="6">
    <location>
        <begin position="340"/>
        <end position="475"/>
    </location>
</feature>
<evidence type="ECO:0000256" key="4">
    <source>
        <dbReference type="SAM" id="MobiDB-lite"/>
    </source>
</evidence>
<sequence length="494" mass="55872">MLQRLSIKQTLFLSHLLLVLILILGMSYSRYQTEWTTRVNFAAGTAEGALVPMLHDISLAVAGRSYSKLLMPQKKAQFHNIEKLLYLDIQGTSDYSNKDYGLRYHRSLNKVWRSNVTQQEIDAAKAKTQELVHAKNHPSNQQKTRMQKLEFLINKSTRDINILQDSVHLEESAFIPWQFPTIPPGKDYVLSYSEHVFYFKLPLLNRNGGHVLAIFDASHLFSLKKQIYDALIAEAFVSLIISLILVYWVSHTLVEPLRHLARQMGKDVEAIDMSQLKELKRNDEIGVLARGINTLTLQTQSQMKLLRHESATDALTGLPGRNSYAQQAERFFNQTRAENQLLGIIVCDIDNFKLYNDTFGHGRGDDVIKSIADAMHDAMRSDDLCFRIGGEEFVALLPLSDAKFLNIIAERIRSSVEKLSIPHITENGIVTLSVGALLVTPSAKKWTYSNAFDEADALLYKAKDKGRNRIAIGTLTPHKPCSTTKEENRSSETT</sequence>
<dbReference type="STRING" id="1121869.SAMN03084138_01278"/>
<dbReference type="RefSeq" id="WP_244275952.1">
    <property type="nucleotide sequence ID" value="NZ_FOWR01000007.1"/>
</dbReference>
<dbReference type="Pfam" id="PF00990">
    <property type="entry name" value="GGDEF"/>
    <property type="match status" value="1"/>
</dbReference>
<evidence type="ECO:0000256" key="1">
    <source>
        <dbReference type="ARBA" id="ARBA00001946"/>
    </source>
</evidence>
<feature type="transmembrane region" description="Helical" evidence="5">
    <location>
        <begin position="227"/>
        <end position="249"/>
    </location>
</feature>
<dbReference type="SUPFAM" id="SSF55073">
    <property type="entry name" value="Nucleotide cyclase"/>
    <property type="match status" value="1"/>
</dbReference>
<dbReference type="InterPro" id="IPR043128">
    <property type="entry name" value="Rev_trsase/Diguanyl_cyclase"/>
</dbReference>
<protein>
    <recommendedName>
        <fullName evidence="2">diguanylate cyclase</fullName>
        <ecNumber evidence="2">2.7.7.65</ecNumber>
    </recommendedName>
</protein>
<dbReference type="EC" id="2.7.7.65" evidence="2"/>
<dbReference type="InterPro" id="IPR000160">
    <property type="entry name" value="GGDEF_dom"/>
</dbReference>
<evidence type="ECO:0000313" key="8">
    <source>
        <dbReference type="Proteomes" id="UP000182692"/>
    </source>
</evidence>
<accession>A0A1I5MDG4</accession>
<evidence type="ECO:0000256" key="3">
    <source>
        <dbReference type="ARBA" id="ARBA00034247"/>
    </source>
</evidence>
<comment type="cofactor">
    <cofactor evidence="1">
        <name>Mg(2+)</name>
        <dbReference type="ChEBI" id="CHEBI:18420"/>
    </cofactor>
</comment>
<proteinExistence type="predicted"/>
<evidence type="ECO:0000256" key="2">
    <source>
        <dbReference type="ARBA" id="ARBA00012528"/>
    </source>
</evidence>
<dbReference type="GO" id="GO:0005886">
    <property type="term" value="C:plasma membrane"/>
    <property type="evidence" value="ECO:0007669"/>
    <property type="project" value="TreeGrafter"/>
</dbReference>
<name>A0A1I5MDG4_9GAMM</name>
<keyword evidence="5" id="KW-0812">Transmembrane</keyword>